<organism evidence="13 14">
    <name type="scientific">Hymenobacter humi</name>
    <dbReference type="NCBI Taxonomy" id="1411620"/>
    <lineage>
        <taxon>Bacteria</taxon>
        <taxon>Pseudomonadati</taxon>
        <taxon>Bacteroidota</taxon>
        <taxon>Cytophagia</taxon>
        <taxon>Cytophagales</taxon>
        <taxon>Hymenobacteraceae</taxon>
        <taxon>Hymenobacter</taxon>
    </lineage>
</organism>
<keyword evidence="9" id="KW-0406">Ion transport</keyword>
<dbReference type="PANTHER" id="PTHR43520">
    <property type="entry name" value="ATP7, ISOFORM B"/>
    <property type="match status" value="1"/>
</dbReference>
<keyword evidence="3" id="KW-1003">Cell membrane</keyword>
<evidence type="ECO:0000256" key="8">
    <source>
        <dbReference type="ARBA" id="ARBA00022989"/>
    </source>
</evidence>
<dbReference type="InterPro" id="IPR023299">
    <property type="entry name" value="ATPase_P-typ_cyto_dom_N"/>
</dbReference>
<dbReference type="Proteomes" id="UP001596513">
    <property type="component" value="Unassembled WGS sequence"/>
</dbReference>
<evidence type="ECO:0000256" key="2">
    <source>
        <dbReference type="ARBA" id="ARBA00022448"/>
    </source>
</evidence>
<sequence>MELEVVREVSQGYLTQLWNNPAFTKEETHRSLETYANRVGRYFVAVTLLLAAGTLVYWGPRDTTMMWRAFTSVLVIACPCALSLATPFALGAALRVLGRHKLYVKNSAVVETLGRADMLVFDKTGTLTDTGQAEVAYHGRPLSASELRLVATAAAQSTHPLSQRLARELAGSILALAACEEHPGQGIQAVSETGETVRLGAAAFAGSSVDSASPRPQEAERNGSGADSQSPYRARPRYFEGETRVYVALNGEPTGYFTFHNVYRPALASVLQALGRRYRLAVLSGDTDAERARLQQLFGEDAELHFRQSPADKLAYIAAQRAQGRTVVMVGDGLNDAGALRAADAGIALTDTLTNFSPACDAILDAGEFGRLATFLGFSRACLRVVLATFALSFCYNAFGLALAVQGLFTPIVSAILMPISSLSVMVVATVLVRWAAHRHHL</sequence>
<dbReference type="PRINTS" id="PR00119">
    <property type="entry name" value="CATATPASE"/>
</dbReference>
<proteinExistence type="predicted"/>
<keyword evidence="7" id="KW-1278">Translocase</keyword>
<keyword evidence="6" id="KW-0460">Magnesium</keyword>
<dbReference type="PANTHER" id="PTHR43520:SF5">
    <property type="entry name" value="CATION-TRANSPORTING P-TYPE ATPASE-RELATED"/>
    <property type="match status" value="1"/>
</dbReference>
<feature type="transmembrane region" description="Helical" evidence="12">
    <location>
        <begin position="415"/>
        <end position="437"/>
    </location>
</feature>
<dbReference type="Gene3D" id="3.40.1110.10">
    <property type="entry name" value="Calcium-transporting ATPase, cytoplasmic domain N"/>
    <property type="match status" value="1"/>
</dbReference>
<keyword evidence="8 12" id="KW-1133">Transmembrane helix</keyword>
<dbReference type="EMBL" id="JBHTEK010000001">
    <property type="protein sequence ID" value="MFC7666961.1"/>
    <property type="molecule type" value="Genomic_DNA"/>
</dbReference>
<keyword evidence="10 12" id="KW-0472">Membrane</keyword>
<dbReference type="RefSeq" id="WP_380201110.1">
    <property type="nucleotide sequence ID" value="NZ_JBHTEK010000001.1"/>
</dbReference>
<comment type="caution">
    <text evidence="13">The sequence shown here is derived from an EMBL/GenBank/DDBJ whole genome shotgun (WGS) entry which is preliminary data.</text>
</comment>
<evidence type="ECO:0000313" key="14">
    <source>
        <dbReference type="Proteomes" id="UP001596513"/>
    </source>
</evidence>
<evidence type="ECO:0000256" key="7">
    <source>
        <dbReference type="ARBA" id="ARBA00022967"/>
    </source>
</evidence>
<keyword evidence="4" id="KW-0597">Phosphoprotein</keyword>
<evidence type="ECO:0000256" key="3">
    <source>
        <dbReference type="ARBA" id="ARBA00022475"/>
    </source>
</evidence>
<evidence type="ECO:0000256" key="1">
    <source>
        <dbReference type="ARBA" id="ARBA00004651"/>
    </source>
</evidence>
<evidence type="ECO:0000256" key="12">
    <source>
        <dbReference type="SAM" id="Phobius"/>
    </source>
</evidence>
<feature type="region of interest" description="Disordered" evidence="11">
    <location>
        <begin position="207"/>
        <end position="234"/>
    </location>
</feature>
<keyword evidence="2" id="KW-0813">Transport</keyword>
<dbReference type="Gene3D" id="3.40.50.1000">
    <property type="entry name" value="HAD superfamily/HAD-like"/>
    <property type="match status" value="1"/>
</dbReference>
<dbReference type="InterPro" id="IPR036412">
    <property type="entry name" value="HAD-like_sf"/>
</dbReference>
<feature type="transmembrane region" description="Helical" evidence="12">
    <location>
        <begin position="39"/>
        <end position="58"/>
    </location>
</feature>
<gene>
    <name evidence="13" type="ORF">ACFQT0_05655</name>
</gene>
<dbReference type="InterPro" id="IPR023214">
    <property type="entry name" value="HAD_sf"/>
</dbReference>
<dbReference type="SUPFAM" id="SSF56784">
    <property type="entry name" value="HAD-like"/>
    <property type="match status" value="1"/>
</dbReference>
<protein>
    <submittedName>
        <fullName evidence="13">Heavy metal translocating P-type ATPase</fullName>
    </submittedName>
</protein>
<accession>A0ABW2U2B6</accession>
<evidence type="ECO:0000256" key="9">
    <source>
        <dbReference type="ARBA" id="ARBA00023065"/>
    </source>
</evidence>
<dbReference type="InterPro" id="IPR001757">
    <property type="entry name" value="P_typ_ATPase"/>
</dbReference>
<evidence type="ECO:0000256" key="11">
    <source>
        <dbReference type="SAM" id="MobiDB-lite"/>
    </source>
</evidence>
<name>A0ABW2U2B6_9BACT</name>
<evidence type="ECO:0000313" key="13">
    <source>
        <dbReference type="EMBL" id="MFC7666961.1"/>
    </source>
</evidence>
<comment type="subcellular location">
    <subcellularLocation>
        <location evidence="1">Cell membrane</location>
        <topology evidence="1">Multi-pass membrane protein</topology>
    </subcellularLocation>
</comment>
<dbReference type="PROSITE" id="PS00154">
    <property type="entry name" value="ATPASE_E1_E2"/>
    <property type="match status" value="1"/>
</dbReference>
<dbReference type="Pfam" id="PF00702">
    <property type="entry name" value="Hydrolase"/>
    <property type="match status" value="1"/>
</dbReference>
<keyword evidence="5 12" id="KW-0812">Transmembrane</keyword>
<dbReference type="Gene3D" id="1.20.1110.10">
    <property type="entry name" value="Calcium-transporting ATPase, transmembrane domain"/>
    <property type="match status" value="1"/>
</dbReference>
<dbReference type="NCBIfam" id="TIGR01494">
    <property type="entry name" value="ATPase_P-type"/>
    <property type="match status" value="1"/>
</dbReference>
<evidence type="ECO:0000256" key="6">
    <source>
        <dbReference type="ARBA" id="ARBA00022842"/>
    </source>
</evidence>
<keyword evidence="14" id="KW-1185">Reference proteome</keyword>
<reference evidence="14" key="1">
    <citation type="journal article" date="2019" name="Int. J. Syst. Evol. Microbiol.">
        <title>The Global Catalogue of Microorganisms (GCM) 10K type strain sequencing project: providing services to taxonomists for standard genome sequencing and annotation.</title>
        <authorList>
            <consortium name="The Broad Institute Genomics Platform"/>
            <consortium name="The Broad Institute Genome Sequencing Center for Infectious Disease"/>
            <person name="Wu L."/>
            <person name="Ma J."/>
        </authorList>
    </citation>
    <scope>NUCLEOTIDE SEQUENCE [LARGE SCALE GENOMIC DNA]</scope>
    <source>
        <strain evidence="14">JCM 19635</strain>
    </source>
</reference>
<evidence type="ECO:0000256" key="10">
    <source>
        <dbReference type="ARBA" id="ARBA00023136"/>
    </source>
</evidence>
<feature type="transmembrane region" description="Helical" evidence="12">
    <location>
        <begin position="385"/>
        <end position="409"/>
    </location>
</feature>
<feature type="transmembrane region" description="Helical" evidence="12">
    <location>
        <begin position="70"/>
        <end position="97"/>
    </location>
</feature>
<dbReference type="InterPro" id="IPR018303">
    <property type="entry name" value="ATPase_P-typ_P_site"/>
</dbReference>
<evidence type="ECO:0000256" key="5">
    <source>
        <dbReference type="ARBA" id="ARBA00022692"/>
    </source>
</evidence>
<evidence type="ECO:0000256" key="4">
    <source>
        <dbReference type="ARBA" id="ARBA00022553"/>
    </source>
</evidence>